<keyword evidence="3" id="KW-1185">Reference proteome</keyword>
<organism evidence="2 3">
    <name type="scientific">Saccharothrix yanglingensis</name>
    <dbReference type="NCBI Taxonomy" id="659496"/>
    <lineage>
        <taxon>Bacteria</taxon>
        <taxon>Bacillati</taxon>
        <taxon>Actinomycetota</taxon>
        <taxon>Actinomycetes</taxon>
        <taxon>Pseudonocardiales</taxon>
        <taxon>Pseudonocardiaceae</taxon>
        <taxon>Saccharothrix</taxon>
    </lineage>
</organism>
<dbReference type="InterPro" id="IPR023159">
    <property type="entry name" value="SO1590-like_sf"/>
</dbReference>
<evidence type="ECO:0000256" key="1">
    <source>
        <dbReference type="SAM" id="MobiDB-lite"/>
    </source>
</evidence>
<proteinExistence type="predicted"/>
<protein>
    <recommendedName>
        <fullName evidence="4">DUF3224 domain-containing protein</fullName>
    </recommendedName>
</protein>
<reference evidence="2 3" key="1">
    <citation type="submission" date="2017-06" db="EMBL/GenBank/DDBJ databases">
        <title>Cultured bacterium strain Saccharothrix yanglingensis Hhs.015.</title>
        <authorList>
            <person name="Xia Y."/>
        </authorList>
    </citation>
    <scope>NUCLEOTIDE SEQUENCE [LARGE SCALE GENOMIC DNA]</scope>
    <source>
        <strain evidence="2 3">Hhs.015</strain>
    </source>
</reference>
<feature type="compositionally biased region" description="Polar residues" evidence="1">
    <location>
        <begin position="1"/>
        <end position="15"/>
    </location>
</feature>
<feature type="region of interest" description="Disordered" evidence="1">
    <location>
        <begin position="1"/>
        <end position="44"/>
    </location>
</feature>
<accession>A0ABU0XAT9</accession>
<dbReference type="InterPro" id="IPR021607">
    <property type="entry name" value="DUF3224"/>
</dbReference>
<dbReference type="Pfam" id="PF11528">
    <property type="entry name" value="DUF3224"/>
    <property type="match status" value="1"/>
</dbReference>
<gene>
    <name evidence="2" type="ORF">CKY47_27925</name>
</gene>
<evidence type="ECO:0000313" key="3">
    <source>
        <dbReference type="Proteomes" id="UP001225605"/>
    </source>
</evidence>
<evidence type="ECO:0000313" key="2">
    <source>
        <dbReference type="EMBL" id="MDQ2587749.1"/>
    </source>
</evidence>
<sequence length="144" mass="15332">MSATTATVGATTNHLTADAEPRSWTEQTWDGRDHSGVTGPKRTTGAMTATYRGALEGEGETRFLMAYPDDASCTMLGHELLTATLDGRRGTLVLEHVGGYRDGVATSTFTVVHAEGELAGLTGTGRITWPHGSAGRFELDYEIN</sequence>
<dbReference type="EMBL" id="NSDM01000013">
    <property type="protein sequence ID" value="MDQ2587749.1"/>
    <property type="molecule type" value="Genomic_DNA"/>
</dbReference>
<feature type="compositionally biased region" description="Basic and acidic residues" evidence="1">
    <location>
        <begin position="17"/>
        <end position="35"/>
    </location>
</feature>
<dbReference type="SUPFAM" id="SSF159238">
    <property type="entry name" value="SO1590-like"/>
    <property type="match status" value="1"/>
</dbReference>
<dbReference type="Proteomes" id="UP001225605">
    <property type="component" value="Unassembled WGS sequence"/>
</dbReference>
<comment type="caution">
    <text evidence="2">The sequence shown here is derived from an EMBL/GenBank/DDBJ whole genome shotgun (WGS) entry which is preliminary data.</text>
</comment>
<evidence type="ECO:0008006" key="4">
    <source>
        <dbReference type="Google" id="ProtNLM"/>
    </source>
</evidence>
<name>A0ABU0XAT9_9PSEU</name>
<dbReference type="Gene3D" id="2.40.350.10">
    <property type="entry name" value="SO1590-like"/>
    <property type="match status" value="1"/>
</dbReference>